<dbReference type="GO" id="GO:0004222">
    <property type="term" value="F:metalloendopeptidase activity"/>
    <property type="evidence" value="ECO:0007669"/>
    <property type="project" value="TreeGrafter"/>
</dbReference>
<gene>
    <name evidence="1" type="primary">Tace_0</name>
    <name evidence="1" type="ORF">Anas_01987</name>
</gene>
<sequence>MISHFYKIFIYIFTLQYCLAYDFTLPSWTEGLFQPKSSHPNLRYYEKLHSSQFSHHIVKRGLKESNHRFNKIKEVSFSALGRDFRLILNPRKGLLDPYFKAYVVDENGKEKLITVDHEYFYEGRVFGENSSEVSAHMEDGSYDCNN</sequence>
<dbReference type="AlphaFoldDB" id="A0A5N5SI86"/>
<dbReference type="PANTHER" id="PTHR45702">
    <property type="entry name" value="ADAM10/ADAM17 METALLOPEPTIDASE FAMILY MEMBER"/>
    <property type="match status" value="1"/>
</dbReference>
<organism evidence="1 2">
    <name type="scientific">Armadillidium nasatum</name>
    <dbReference type="NCBI Taxonomy" id="96803"/>
    <lineage>
        <taxon>Eukaryota</taxon>
        <taxon>Metazoa</taxon>
        <taxon>Ecdysozoa</taxon>
        <taxon>Arthropoda</taxon>
        <taxon>Crustacea</taxon>
        <taxon>Multicrustacea</taxon>
        <taxon>Malacostraca</taxon>
        <taxon>Eumalacostraca</taxon>
        <taxon>Peracarida</taxon>
        <taxon>Isopoda</taxon>
        <taxon>Oniscidea</taxon>
        <taxon>Crinocheta</taxon>
        <taxon>Armadillidiidae</taxon>
        <taxon>Armadillidium</taxon>
    </lineage>
</organism>
<reference evidence="1 2" key="1">
    <citation type="journal article" date="2019" name="PLoS Biol.">
        <title>Sex chromosomes control vertical transmission of feminizing Wolbachia symbionts in an isopod.</title>
        <authorList>
            <person name="Becking T."/>
            <person name="Chebbi M.A."/>
            <person name="Giraud I."/>
            <person name="Moumen B."/>
            <person name="Laverre T."/>
            <person name="Caubet Y."/>
            <person name="Peccoud J."/>
            <person name="Gilbert C."/>
            <person name="Cordaux R."/>
        </authorList>
    </citation>
    <scope>NUCLEOTIDE SEQUENCE [LARGE SCALE GENOMIC DNA]</scope>
    <source>
        <strain evidence="1">ANa2</strain>
        <tissue evidence="1">Whole body excluding digestive tract and cuticle</tissue>
    </source>
</reference>
<name>A0A5N5SI86_9CRUS</name>
<dbReference type="EMBL" id="SEYY01024829">
    <property type="protein sequence ID" value="KAB7493873.1"/>
    <property type="molecule type" value="Genomic_DNA"/>
</dbReference>
<keyword evidence="2" id="KW-1185">Reference proteome</keyword>
<dbReference type="OrthoDB" id="2131567at2759"/>
<evidence type="ECO:0000313" key="1">
    <source>
        <dbReference type="EMBL" id="KAB7493873.1"/>
    </source>
</evidence>
<dbReference type="PANTHER" id="PTHR45702:SF6">
    <property type="entry name" value="DISINTEGRIN AND METALLOPROTEINASE DOMAIN-CONTAINING PROTEIN 17"/>
    <property type="match status" value="1"/>
</dbReference>
<comment type="caution">
    <text evidence="1">The sequence shown here is derived from an EMBL/GenBank/DDBJ whole genome shotgun (WGS) entry which is preliminary data.</text>
</comment>
<dbReference type="GO" id="GO:0006509">
    <property type="term" value="P:membrane protein ectodomain proteolysis"/>
    <property type="evidence" value="ECO:0007669"/>
    <property type="project" value="TreeGrafter"/>
</dbReference>
<keyword evidence="1" id="KW-0645">Protease</keyword>
<dbReference type="Proteomes" id="UP000326759">
    <property type="component" value="Unassembled WGS sequence"/>
</dbReference>
<evidence type="ECO:0000313" key="2">
    <source>
        <dbReference type="Proteomes" id="UP000326759"/>
    </source>
</evidence>
<accession>A0A5N5SI86</accession>
<dbReference type="GO" id="GO:0007219">
    <property type="term" value="P:Notch signaling pathway"/>
    <property type="evidence" value="ECO:0007669"/>
    <property type="project" value="TreeGrafter"/>
</dbReference>
<dbReference type="InterPro" id="IPR051489">
    <property type="entry name" value="ADAM_Metalloproteinase"/>
</dbReference>
<proteinExistence type="predicted"/>
<protein>
    <submittedName>
        <fullName evidence="1">ADAM 17-like protease</fullName>
    </submittedName>
</protein>
<dbReference type="GO" id="GO:0005886">
    <property type="term" value="C:plasma membrane"/>
    <property type="evidence" value="ECO:0007669"/>
    <property type="project" value="TreeGrafter"/>
</dbReference>
<keyword evidence="1" id="KW-0378">Hydrolase</keyword>